<comment type="similarity">
    <text evidence="1">Belongs to the peptidase C1 family.</text>
</comment>
<dbReference type="InterPro" id="IPR013201">
    <property type="entry name" value="Prot_inhib_I29"/>
</dbReference>
<feature type="domain" description="Cathepsin propeptide inhibitor" evidence="9">
    <location>
        <begin position="43"/>
        <end position="99"/>
    </location>
</feature>
<keyword evidence="11" id="KW-1185">Reference proteome</keyword>
<organism evidence="10 11">
    <name type="scientific">Salvia divinorum</name>
    <name type="common">Maria pastora</name>
    <name type="synonym">Diviner's sage</name>
    <dbReference type="NCBI Taxonomy" id="28513"/>
    <lineage>
        <taxon>Eukaryota</taxon>
        <taxon>Viridiplantae</taxon>
        <taxon>Streptophyta</taxon>
        <taxon>Embryophyta</taxon>
        <taxon>Tracheophyta</taxon>
        <taxon>Spermatophyta</taxon>
        <taxon>Magnoliopsida</taxon>
        <taxon>eudicotyledons</taxon>
        <taxon>Gunneridae</taxon>
        <taxon>Pentapetalae</taxon>
        <taxon>asterids</taxon>
        <taxon>lamiids</taxon>
        <taxon>Lamiales</taxon>
        <taxon>Lamiaceae</taxon>
        <taxon>Nepetoideae</taxon>
        <taxon>Mentheae</taxon>
        <taxon>Salviinae</taxon>
        <taxon>Salvia</taxon>
        <taxon>Salvia subgen. Calosphace</taxon>
    </lineage>
</organism>
<dbReference type="Pfam" id="PF08246">
    <property type="entry name" value="Inhibitor_I29"/>
    <property type="match status" value="1"/>
</dbReference>
<evidence type="ECO:0000256" key="1">
    <source>
        <dbReference type="ARBA" id="ARBA00008455"/>
    </source>
</evidence>
<evidence type="ECO:0000256" key="5">
    <source>
        <dbReference type="ARBA" id="ARBA00022807"/>
    </source>
</evidence>
<dbReference type="InterPro" id="IPR013128">
    <property type="entry name" value="Peptidase_C1A"/>
</dbReference>
<evidence type="ECO:0000313" key="10">
    <source>
        <dbReference type="EMBL" id="KAL1560634.1"/>
    </source>
</evidence>
<feature type="chain" id="PRO_5044785226" evidence="7">
    <location>
        <begin position="28"/>
        <end position="345"/>
    </location>
</feature>
<dbReference type="SUPFAM" id="SSF54001">
    <property type="entry name" value="Cysteine proteinases"/>
    <property type="match status" value="1"/>
</dbReference>
<dbReference type="InterPro" id="IPR025660">
    <property type="entry name" value="Pept_his_AS"/>
</dbReference>
<evidence type="ECO:0000259" key="8">
    <source>
        <dbReference type="SMART" id="SM00645"/>
    </source>
</evidence>
<sequence length="345" mass="38445">MKITSSVTRNYMLAIVLVCILCICSDARQVKPTEDAAVMKKRYKTWMKQHKKNYNNKDEWNMRFGIYQSNVRFIDFVNAQNLSYKLTDNQFADLTNFEFQTTYLGYKSRKRSSNQQHSYKAGNYAIPSSRDWRKKGVVTKVKNQGACGSCWAFSALGAVEGLNKIKTGKLVSLSPQEILDCNLVIGNQGCRSGCMENVYEFTMLNGGISSEDDYPYKGNQSMCNLITARKIAARITGYVQIPAKNESAMRAAVASQPIAVAIDASVPELQLYSSGIYTGSCGKKLNHGVLIVGYGTEKGVKYWIVKNSWGSGWGDKGYIKMRRGTSDKSGKCGISMEASYPVKNF</sequence>
<dbReference type="InterPro" id="IPR000169">
    <property type="entry name" value="Pept_cys_AS"/>
</dbReference>
<dbReference type="InterPro" id="IPR039417">
    <property type="entry name" value="Peptidase_C1A_papain-like"/>
</dbReference>
<dbReference type="Pfam" id="PF00112">
    <property type="entry name" value="Peptidase_C1"/>
    <property type="match status" value="1"/>
</dbReference>
<evidence type="ECO:0000256" key="6">
    <source>
        <dbReference type="ARBA" id="ARBA00023157"/>
    </source>
</evidence>
<evidence type="ECO:0000256" key="4">
    <source>
        <dbReference type="ARBA" id="ARBA00022801"/>
    </source>
</evidence>
<dbReference type="GO" id="GO:0006508">
    <property type="term" value="P:proteolysis"/>
    <property type="evidence" value="ECO:0007669"/>
    <property type="project" value="UniProtKB-KW"/>
</dbReference>
<keyword evidence="5" id="KW-0788">Thiol protease</keyword>
<dbReference type="InterPro" id="IPR000668">
    <property type="entry name" value="Peptidase_C1A_C"/>
</dbReference>
<reference evidence="10 11" key="1">
    <citation type="submission" date="2024-06" db="EMBL/GenBank/DDBJ databases">
        <title>A chromosome level genome sequence of Diviner's sage (Salvia divinorum).</title>
        <authorList>
            <person name="Ford S.A."/>
            <person name="Ro D.-K."/>
            <person name="Ness R.W."/>
            <person name="Phillips M.A."/>
        </authorList>
    </citation>
    <scope>NUCLEOTIDE SEQUENCE [LARGE SCALE GENOMIC DNA]</scope>
    <source>
        <strain evidence="10">SAF-2024a</strain>
        <tissue evidence="10">Leaf</tissue>
    </source>
</reference>
<keyword evidence="3 7" id="KW-0732">Signal</keyword>
<dbReference type="InterPro" id="IPR038765">
    <property type="entry name" value="Papain-like_cys_pep_sf"/>
</dbReference>
<keyword evidence="6" id="KW-1015">Disulfide bond</keyword>
<dbReference type="FunFam" id="3.90.70.10:FF:000067">
    <property type="entry name" value="Senescence-specific cysteine protease"/>
    <property type="match status" value="1"/>
</dbReference>
<dbReference type="PROSITE" id="PS00139">
    <property type="entry name" value="THIOL_PROTEASE_CYS"/>
    <property type="match status" value="1"/>
</dbReference>
<proteinExistence type="inferred from homology"/>
<dbReference type="SMART" id="SM00848">
    <property type="entry name" value="Inhibitor_I29"/>
    <property type="match status" value="1"/>
</dbReference>
<dbReference type="Proteomes" id="UP001567538">
    <property type="component" value="Unassembled WGS sequence"/>
</dbReference>
<dbReference type="GO" id="GO:0004197">
    <property type="term" value="F:cysteine-type endopeptidase activity"/>
    <property type="evidence" value="ECO:0007669"/>
    <property type="project" value="UniProtKB-EC"/>
</dbReference>
<feature type="signal peptide" evidence="7">
    <location>
        <begin position="1"/>
        <end position="27"/>
    </location>
</feature>
<name>A0ABD1HZB2_SALDI</name>
<evidence type="ECO:0000256" key="3">
    <source>
        <dbReference type="ARBA" id="ARBA00022729"/>
    </source>
</evidence>
<feature type="domain" description="Peptidase C1A papain C-terminal" evidence="8">
    <location>
        <begin position="126"/>
        <end position="342"/>
    </location>
</feature>
<dbReference type="SMART" id="SM00645">
    <property type="entry name" value="Pept_C1"/>
    <property type="match status" value="1"/>
</dbReference>
<gene>
    <name evidence="10" type="ORF">AAHA92_10823</name>
</gene>
<dbReference type="InterPro" id="IPR025661">
    <property type="entry name" value="Pept_asp_AS"/>
</dbReference>
<comment type="caution">
    <text evidence="10">The sequence shown here is derived from an EMBL/GenBank/DDBJ whole genome shotgun (WGS) entry which is preliminary data.</text>
</comment>
<protein>
    <submittedName>
        <fullName evidence="10">Cathepsin L</fullName>
        <ecNumber evidence="10">3.4.22.15</ecNumber>
    </submittedName>
</protein>
<keyword evidence="4 10" id="KW-0378">Hydrolase</keyword>
<dbReference type="AlphaFoldDB" id="A0ABD1HZB2"/>
<evidence type="ECO:0000259" key="9">
    <source>
        <dbReference type="SMART" id="SM00848"/>
    </source>
</evidence>
<dbReference type="PRINTS" id="PR00705">
    <property type="entry name" value="PAPAIN"/>
</dbReference>
<dbReference type="PROSITE" id="PS00640">
    <property type="entry name" value="THIOL_PROTEASE_ASN"/>
    <property type="match status" value="1"/>
</dbReference>
<dbReference type="PANTHER" id="PTHR12411">
    <property type="entry name" value="CYSTEINE PROTEASE FAMILY C1-RELATED"/>
    <property type="match status" value="1"/>
</dbReference>
<dbReference type="Gene3D" id="3.90.70.10">
    <property type="entry name" value="Cysteine proteinases"/>
    <property type="match status" value="1"/>
</dbReference>
<evidence type="ECO:0000313" key="11">
    <source>
        <dbReference type="Proteomes" id="UP001567538"/>
    </source>
</evidence>
<keyword evidence="2" id="KW-0645">Protease</keyword>
<dbReference type="CDD" id="cd02248">
    <property type="entry name" value="Peptidase_C1A"/>
    <property type="match status" value="1"/>
</dbReference>
<accession>A0ABD1HZB2</accession>
<evidence type="ECO:0000256" key="7">
    <source>
        <dbReference type="SAM" id="SignalP"/>
    </source>
</evidence>
<dbReference type="PROSITE" id="PS00639">
    <property type="entry name" value="THIOL_PROTEASE_HIS"/>
    <property type="match status" value="1"/>
</dbReference>
<dbReference type="EC" id="3.4.22.15" evidence="10"/>
<dbReference type="EMBL" id="JBEAFC010000004">
    <property type="protein sequence ID" value="KAL1560634.1"/>
    <property type="molecule type" value="Genomic_DNA"/>
</dbReference>
<evidence type="ECO:0000256" key="2">
    <source>
        <dbReference type="ARBA" id="ARBA00022670"/>
    </source>
</evidence>